<accession>A0A1S9DPT2</accession>
<evidence type="ECO:0000313" key="8">
    <source>
        <dbReference type="EMBL" id="OOO11088.1"/>
    </source>
</evidence>
<reference evidence="8 9" key="1">
    <citation type="submission" date="2016-10" db="EMBL/GenBank/DDBJ databases">
        <title>Genome sequencing of Aspergillus oryzae BCC7051.</title>
        <authorList>
            <person name="Thammarongtham C."/>
            <person name="Vorapreeda T."/>
            <person name="Nookaew I."/>
            <person name="Srisuk T."/>
            <person name="Land M."/>
            <person name="Jeennor S."/>
            <person name="Laoteng K."/>
        </authorList>
    </citation>
    <scope>NUCLEOTIDE SEQUENCE [LARGE SCALE GENOMIC DNA]</scope>
    <source>
        <strain evidence="8 9">BCC7051</strain>
    </source>
</reference>
<dbReference type="GO" id="GO:0046872">
    <property type="term" value="F:metal ion binding"/>
    <property type="evidence" value="ECO:0007669"/>
    <property type="project" value="UniProtKB-KW"/>
</dbReference>
<feature type="domain" description="Aconitase A/isopropylmalate dehydratase small subunit swivel" evidence="7">
    <location>
        <begin position="668"/>
        <end position="722"/>
    </location>
</feature>
<name>A0A1S9DPT2_ASPOZ</name>
<dbReference type="Pfam" id="PF00694">
    <property type="entry name" value="Aconitase_C"/>
    <property type="match status" value="1"/>
</dbReference>
<evidence type="ECO:0000259" key="6">
    <source>
        <dbReference type="Pfam" id="PF00330"/>
    </source>
</evidence>
<gene>
    <name evidence="8" type="ORF">OAory_01075580</name>
</gene>
<dbReference type="EMBL" id="MKZY01000003">
    <property type="protein sequence ID" value="OOO11088.1"/>
    <property type="molecule type" value="Genomic_DNA"/>
</dbReference>
<dbReference type="AlphaFoldDB" id="A0A1S9DPT2"/>
<keyword evidence="3" id="KW-0408">Iron</keyword>
<comment type="caution">
    <text evidence="8">The sequence shown here is derived from an EMBL/GenBank/DDBJ whole genome shotgun (WGS) entry which is preliminary data.</text>
</comment>
<dbReference type="SUPFAM" id="SSF49777">
    <property type="entry name" value="PEBP-like"/>
    <property type="match status" value="1"/>
</dbReference>
<dbReference type="Gene3D" id="3.30.499.10">
    <property type="entry name" value="Aconitase, domain 3"/>
    <property type="match status" value="2"/>
</dbReference>
<dbReference type="PRINTS" id="PR00415">
    <property type="entry name" value="ACONITASE"/>
</dbReference>
<dbReference type="InterPro" id="IPR015928">
    <property type="entry name" value="Aconitase/3IPM_dehydase_swvl"/>
</dbReference>
<dbReference type="Proteomes" id="UP000190312">
    <property type="component" value="Unassembled WGS sequence"/>
</dbReference>
<dbReference type="InterPro" id="IPR050067">
    <property type="entry name" value="IPM_dehydratase_rel_enz"/>
</dbReference>
<dbReference type="InterPro" id="IPR033940">
    <property type="entry name" value="IPMI_Swivel"/>
</dbReference>
<dbReference type="Gene3D" id="3.90.280.10">
    <property type="entry name" value="PEBP-like"/>
    <property type="match status" value="1"/>
</dbReference>
<evidence type="ECO:0000256" key="5">
    <source>
        <dbReference type="ARBA" id="ARBA00023239"/>
    </source>
</evidence>
<organism evidence="8 9">
    <name type="scientific">Aspergillus oryzae</name>
    <name type="common">Yellow koji mold</name>
    <dbReference type="NCBI Taxonomy" id="5062"/>
    <lineage>
        <taxon>Eukaryota</taxon>
        <taxon>Fungi</taxon>
        <taxon>Dikarya</taxon>
        <taxon>Ascomycota</taxon>
        <taxon>Pezizomycotina</taxon>
        <taxon>Eurotiomycetes</taxon>
        <taxon>Eurotiomycetidae</taxon>
        <taxon>Eurotiales</taxon>
        <taxon>Aspergillaceae</taxon>
        <taxon>Aspergillus</taxon>
        <taxon>Aspergillus subgen. Circumdati</taxon>
    </lineage>
</organism>
<protein>
    <submittedName>
        <fullName evidence="8">PEBP family protein</fullName>
    </submittedName>
</protein>
<dbReference type="VEuPathDB" id="FungiDB:AO090701000385"/>
<dbReference type="GO" id="GO:0051536">
    <property type="term" value="F:iron-sulfur cluster binding"/>
    <property type="evidence" value="ECO:0007669"/>
    <property type="project" value="UniProtKB-KW"/>
</dbReference>
<evidence type="ECO:0000256" key="1">
    <source>
        <dbReference type="ARBA" id="ARBA00007185"/>
    </source>
</evidence>
<evidence type="ECO:0000256" key="3">
    <source>
        <dbReference type="ARBA" id="ARBA00023004"/>
    </source>
</evidence>
<dbReference type="InterPro" id="IPR001030">
    <property type="entry name" value="Acoase/IPM_deHydtase_lsu_aba"/>
</dbReference>
<dbReference type="CDD" id="cd01577">
    <property type="entry name" value="IPMI_Swivel"/>
    <property type="match status" value="1"/>
</dbReference>
<dbReference type="SUPFAM" id="SSF52016">
    <property type="entry name" value="LeuD/IlvD-like"/>
    <property type="match status" value="1"/>
</dbReference>
<comment type="similarity">
    <text evidence="1">Belongs to the aconitase/IPM isomerase family.</text>
</comment>
<dbReference type="GO" id="GO:0016829">
    <property type="term" value="F:lyase activity"/>
    <property type="evidence" value="ECO:0007669"/>
    <property type="project" value="UniProtKB-KW"/>
</dbReference>
<dbReference type="Gene3D" id="3.20.19.10">
    <property type="entry name" value="Aconitase, domain 4"/>
    <property type="match status" value="1"/>
</dbReference>
<dbReference type="InterPro" id="IPR049556">
    <property type="entry name" value="PhiB"/>
</dbReference>
<evidence type="ECO:0000256" key="4">
    <source>
        <dbReference type="ARBA" id="ARBA00023014"/>
    </source>
</evidence>
<dbReference type="PANTHER" id="PTHR43822">
    <property type="entry name" value="HOMOACONITASE, MITOCHONDRIAL-RELATED"/>
    <property type="match status" value="1"/>
</dbReference>
<dbReference type="InterPro" id="IPR000573">
    <property type="entry name" value="AconitaseA/IPMdHydase_ssu_swvl"/>
</dbReference>
<proteinExistence type="inferred from homology"/>
<dbReference type="InterPro" id="IPR015931">
    <property type="entry name" value="Acnase/IPM_dHydase_lsu_aba_1/3"/>
</dbReference>
<dbReference type="GO" id="GO:0170034">
    <property type="term" value="P:L-amino acid biosynthetic process"/>
    <property type="evidence" value="ECO:0007669"/>
    <property type="project" value="UniProtKB-ARBA"/>
</dbReference>
<dbReference type="Pfam" id="PF00330">
    <property type="entry name" value="Aconitase"/>
    <property type="match status" value="1"/>
</dbReference>
<evidence type="ECO:0000313" key="9">
    <source>
        <dbReference type="Proteomes" id="UP000190312"/>
    </source>
</evidence>
<dbReference type="OrthoDB" id="419183at2759"/>
<dbReference type="InterPro" id="IPR036610">
    <property type="entry name" value="PEBP-like_sf"/>
</dbReference>
<sequence>MSRKRKTGLKDVCQILEDVRKIRIEHVERTSSLGSNLLQNLKIAQDTLRDYGHFREADALTDVLINCAQLPELGGLGLTEHTDLTEEQDSEALFLVSAWWEALNSADRAKAFPTPLRTRPEGRRGMTLSEKIFSLHDIDQRGSVAPGDLIRVDVDWVIASEASWAGMESTYNRLWKPGIFRNDRFWLAGDHVVDPRINGLPKVQALIDASERAKRVFKLTDYQGMNVKFYRERAQPGMLIVGSDSHTCSSGALKCLATGLGAADVTMPLVTGQTWFKVPESIQIRLVGKPKLGIGGKDTILYILQKLKRNTIASDRIVEYSGSGLEYLSSDARFSISNMTAELGGITGVFVPDILTQRLIQKRKAPRHRTASIYMKPDDDAQYVGTHEIDLSKVQSFIAKYPRPDDVVPVVDCEGMELDGCFIGACTTTEEDLILAALVLEQGLKGGMRPSVKGKRKVVPGSMTILFRLRQLGLIDVYQEAGFDIGIPGCSYCVGMSADQAAPGEVWLSSENRNFENRMGKGSIGHLGSAATVAVFSFTMRITDPTFLLDAIDTKKWDNIRRIRDSIIPESPTEIVEYMEPSESSRPCCEIQSKERIIRSMLVDASTVKHQVLTARVQLLGDFIDTDAVIKLAPAEFLIGMETHEAAGEHCLQYTHPEFRDRVKGGFNFIVAGKAFGGGSSREQAVMALLGCGAKCVIAESFAFIFQRNMPNLGLLGITMPEKLFHAAAEDGAEIEIDLNDSIINMDGRPFRFSLSPMERELFHHGGIASAFGKFGSNLFEAMTEGKRLGVTPHRGITKATDYFLGRLLYRIRGHDAGQIIRTAAFENLPMSNMQLEATECGPSGSLMLPHHTCVAADKNGSFPELRWTPPPKVQVKEYILISEDIDPPIPRFVVMHGLFYAIPPTITGVLPDDTEQDRNTKDHITRSGWRYVPNLRGSSYIGPAPPLGHGIHRYIFTIIALSEPLRFDRSQRVSKRHIAKAMVGKVAGWGQWVGHFERPWPS</sequence>
<dbReference type="InterPro" id="IPR036008">
    <property type="entry name" value="Aconitase_4Fe-4S_dom"/>
</dbReference>
<dbReference type="SUPFAM" id="SSF53732">
    <property type="entry name" value="Aconitase iron-sulfur domain"/>
    <property type="match status" value="1"/>
</dbReference>
<dbReference type="Pfam" id="PF01161">
    <property type="entry name" value="PBP"/>
    <property type="match status" value="1"/>
</dbReference>
<dbReference type="VEuPathDB" id="FungiDB:AO090701000962"/>
<evidence type="ECO:0000259" key="7">
    <source>
        <dbReference type="Pfam" id="PF00694"/>
    </source>
</evidence>
<dbReference type="GO" id="GO:0170038">
    <property type="term" value="P:proteinogenic amino acid biosynthetic process"/>
    <property type="evidence" value="ECO:0007669"/>
    <property type="project" value="UniProtKB-ARBA"/>
</dbReference>
<dbReference type="eggNOG" id="ENOG502SQR1">
    <property type="taxonomic scope" value="Eukaryota"/>
</dbReference>
<keyword evidence="4" id="KW-0411">Iron-sulfur</keyword>
<dbReference type="InterPro" id="IPR008914">
    <property type="entry name" value="PEBP"/>
</dbReference>
<keyword evidence="2" id="KW-0479">Metal-binding</keyword>
<feature type="domain" description="Aconitase/3-isopropylmalate dehydratase large subunit alpha/beta/alpha" evidence="6">
    <location>
        <begin position="229"/>
        <end position="538"/>
    </location>
</feature>
<evidence type="ECO:0000256" key="2">
    <source>
        <dbReference type="ARBA" id="ARBA00022723"/>
    </source>
</evidence>
<keyword evidence="5" id="KW-0456">Lyase</keyword>
<dbReference type="PANTHER" id="PTHR43822:SF2">
    <property type="entry name" value="HOMOACONITASE, MITOCHONDRIAL"/>
    <property type="match status" value="1"/>
</dbReference>
<dbReference type="CDD" id="cd00457">
    <property type="entry name" value="PEBP"/>
    <property type="match status" value="1"/>
</dbReference>